<evidence type="ECO:0000256" key="1">
    <source>
        <dbReference type="SAM" id="MobiDB-lite"/>
    </source>
</evidence>
<sequence>MQEESPVAVQGTFVTNPVRPPAEVATSDSAISLRQPRPQTGEERAETKDTSPEKLQERLEALQKHLEEQGAPLHFSIVHDAGRVLVEVTQRDSQKVLMRIPPEGVLQVGADGLPSLGKLLDRRY</sequence>
<dbReference type="AlphaFoldDB" id="A0A0H3A8L8"/>
<evidence type="ECO:0000313" key="2">
    <source>
        <dbReference type="EMBL" id="ABM28654.1"/>
    </source>
</evidence>
<dbReference type="InterPro" id="IPR035924">
    <property type="entry name" value="FlaG-like_sf"/>
</dbReference>
<feature type="compositionally biased region" description="Basic and acidic residues" evidence="1">
    <location>
        <begin position="40"/>
        <end position="53"/>
    </location>
</feature>
<keyword evidence="2" id="KW-0969">Cilium</keyword>
<dbReference type="Proteomes" id="UP000009173">
    <property type="component" value="Chromosome"/>
</dbReference>
<accession>A0A0H3A8L8</accession>
<dbReference type="EMBL" id="CP000527">
    <property type="protein sequence ID" value="ABM28654.1"/>
    <property type="molecule type" value="Genomic_DNA"/>
</dbReference>
<feature type="region of interest" description="Disordered" evidence="1">
    <location>
        <begin position="1"/>
        <end position="53"/>
    </location>
</feature>
<dbReference type="RefSeq" id="WP_010938735.1">
    <property type="nucleotide sequence ID" value="NC_008751.1"/>
</dbReference>
<keyword evidence="2" id="KW-0282">Flagellum</keyword>
<dbReference type="Pfam" id="PF03646">
    <property type="entry name" value="FlaG"/>
    <property type="match status" value="1"/>
</dbReference>
<reference evidence="3" key="1">
    <citation type="journal article" date="2009" name="Environ. Microbiol.">
        <title>Contribution of mobile genetic elements to Desulfovibrio vulgaris genome plasticity.</title>
        <authorList>
            <person name="Walker C.B."/>
            <person name="Stolyar S."/>
            <person name="Chivian D."/>
            <person name="Pinel N."/>
            <person name="Gabster J.A."/>
            <person name="Dehal P.S."/>
            <person name="He Z."/>
            <person name="Yang Z.K."/>
            <person name="Yen H.C."/>
            <person name="Zhou J."/>
            <person name="Wall J.D."/>
            <person name="Hazen T.C."/>
            <person name="Arkin A.P."/>
            <person name="Stahl D.A."/>
        </authorList>
    </citation>
    <scope>NUCLEOTIDE SEQUENCE [LARGE SCALE GENOMIC DNA]</scope>
    <source>
        <strain evidence="3">DP4</strain>
    </source>
</reference>
<organism evidence="2 3">
    <name type="scientific">Nitratidesulfovibrio vulgaris (strain DP4)</name>
    <name type="common">Desulfovibrio vulgaris</name>
    <dbReference type="NCBI Taxonomy" id="391774"/>
    <lineage>
        <taxon>Bacteria</taxon>
        <taxon>Pseudomonadati</taxon>
        <taxon>Thermodesulfobacteriota</taxon>
        <taxon>Desulfovibrionia</taxon>
        <taxon>Desulfovibrionales</taxon>
        <taxon>Desulfovibrionaceae</taxon>
        <taxon>Nitratidesulfovibrio</taxon>
    </lineage>
</organism>
<dbReference type="InterPro" id="IPR005186">
    <property type="entry name" value="FlaG"/>
</dbReference>
<dbReference type="HOGENOM" id="CLU_2000264_0_0_7"/>
<proteinExistence type="predicted"/>
<gene>
    <name evidence="2" type="ordered locus">Dvul_1637</name>
</gene>
<dbReference type="Gene3D" id="3.30.160.170">
    <property type="entry name" value="FlaG-like"/>
    <property type="match status" value="1"/>
</dbReference>
<evidence type="ECO:0000313" key="3">
    <source>
        <dbReference type="Proteomes" id="UP000009173"/>
    </source>
</evidence>
<name>A0A0H3A8L8_NITV4</name>
<protein>
    <submittedName>
        <fullName evidence="2">Flagellin FlaG, putative</fullName>
    </submittedName>
</protein>
<dbReference type="KEGG" id="dvl:Dvul_1637"/>
<dbReference type="SUPFAM" id="SSF160214">
    <property type="entry name" value="FlaG-like"/>
    <property type="match status" value="1"/>
</dbReference>
<keyword evidence="2" id="KW-0966">Cell projection</keyword>